<protein>
    <submittedName>
        <fullName evidence="2">Spondin domain-containing protein</fullName>
    </submittedName>
</protein>
<dbReference type="InterPro" id="IPR009465">
    <property type="entry name" value="Spondin_N"/>
</dbReference>
<dbReference type="Proteomes" id="UP001652504">
    <property type="component" value="Unassembled WGS sequence"/>
</dbReference>
<dbReference type="RefSeq" id="WP_263710580.1">
    <property type="nucleotide sequence ID" value="NZ_JAOWKX010000001.1"/>
</dbReference>
<keyword evidence="1" id="KW-0732">Signal</keyword>
<dbReference type="NCBIfam" id="NF038123">
    <property type="entry name" value="NF038123_dom"/>
    <property type="match status" value="1"/>
</dbReference>
<keyword evidence="3" id="KW-1185">Reference proteome</keyword>
<organism evidence="2 3">
    <name type="scientific">Fluctibacter corallii</name>
    <dbReference type="NCBI Taxonomy" id="2984329"/>
    <lineage>
        <taxon>Bacteria</taxon>
        <taxon>Pseudomonadati</taxon>
        <taxon>Pseudomonadota</taxon>
        <taxon>Gammaproteobacteria</taxon>
        <taxon>Alteromonadales</taxon>
        <taxon>Alteromonadaceae</taxon>
        <taxon>Fluctibacter</taxon>
    </lineage>
</organism>
<reference evidence="2 3" key="1">
    <citation type="submission" date="2022-10" db="EMBL/GenBank/DDBJ databases">
        <title>Aestuariibacter sp. AA17 isolated from Montipora capitata coral fragment.</title>
        <authorList>
            <person name="Emsley S.A."/>
            <person name="Pfannmuller K.M."/>
            <person name="Loughran R.M."/>
            <person name="Shlafstein M."/>
            <person name="Papke E."/>
            <person name="Saw J.H."/>
            <person name="Ushijima B."/>
            <person name="Videau P."/>
        </authorList>
    </citation>
    <scope>NUCLEOTIDE SEQUENCE [LARGE SCALE GENOMIC DNA]</scope>
    <source>
        <strain evidence="2 3">AA17</strain>
    </source>
</reference>
<accession>A0ABT3A3W5</accession>
<sequence length="239" mass="25012">MKRITMQMGLVTLLTTTALIGCSDNDNDTMTPVTPPPPPPATMKRFDIEVVNLTAAQPLSPIAVVAHEQNTLFAVGQPASEALEIMAEGGDNSEIVSADFIDAYVSGSAPLPPGESQTLNLAFSASLSAKISIVSMLVNTNDGFSGLNGVDVSTLDVGDNMTLRTVTYDAGTEKNTEAAGTIPGPADNGEGFNAARDDVNFVAMHPGVVSQDDGLRSSVLTQTHRFDNPTMAITITRTE</sequence>
<evidence type="ECO:0000313" key="2">
    <source>
        <dbReference type="EMBL" id="MCV2883380.1"/>
    </source>
</evidence>
<dbReference type="PROSITE" id="PS51257">
    <property type="entry name" value="PROKAR_LIPOPROTEIN"/>
    <property type="match status" value="1"/>
</dbReference>
<gene>
    <name evidence="2" type="ORF">OE749_01545</name>
</gene>
<dbReference type="InterPro" id="IPR038678">
    <property type="entry name" value="Spondin_N_sf"/>
</dbReference>
<proteinExistence type="predicted"/>
<comment type="caution">
    <text evidence="2">The sequence shown here is derived from an EMBL/GenBank/DDBJ whole genome shotgun (WGS) entry which is preliminary data.</text>
</comment>
<name>A0ABT3A3W5_9ALTE</name>
<evidence type="ECO:0000313" key="3">
    <source>
        <dbReference type="Proteomes" id="UP001652504"/>
    </source>
</evidence>
<dbReference type="EMBL" id="JAOWKX010000001">
    <property type="protein sequence ID" value="MCV2883380.1"/>
    <property type="molecule type" value="Genomic_DNA"/>
</dbReference>
<dbReference type="Gene3D" id="2.60.40.2130">
    <property type="entry name" value="F-spondin domain"/>
    <property type="match status" value="1"/>
</dbReference>
<feature type="chain" id="PRO_5046114099" evidence="1">
    <location>
        <begin position="21"/>
        <end position="239"/>
    </location>
</feature>
<feature type="signal peptide" evidence="1">
    <location>
        <begin position="1"/>
        <end position="20"/>
    </location>
</feature>
<evidence type="ECO:0000256" key="1">
    <source>
        <dbReference type="SAM" id="SignalP"/>
    </source>
</evidence>